<keyword evidence="4" id="KW-1185">Reference proteome</keyword>
<dbReference type="EMBL" id="JACXAJ010000001">
    <property type="protein sequence ID" value="MBD1395582.1"/>
    <property type="molecule type" value="Genomic_DNA"/>
</dbReference>
<sequence length="260" mass="28863">MSRRPYLLVLLLAITFFSITSVYGQDSFTRRLGMSKIPERGLVIQAGAGLAAVKSDICGSYGCNDIGPAMGIGAQFKFNAYMALSGEVEYVKLGATEKTLKDNITFESEVIEVSTLLVLNLMDSYAGSNNYRSTRKRFIVPFVKGGIGFVYYTPSSYPTNRAENSQETYDRMRPYPAIAGVLPFGAGLRFRFSDQWSVAPEVMYHITTTDYLDNIGPPVGFEHTKDHYGVASVKVLYTPIIKNEVFTRKNQGIGGYKKKK</sequence>
<protein>
    <submittedName>
        <fullName evidence="3">Outer membrane beta-barrel protein</fullName>
    </submittedName>
</protein>
<gene>
    <name evidence="3" type="ORF">H9Q13_00250</name>
</gene>
<keyword evidence="1" id="KW-0732">Signal</keyword>
<dbReference type="InterPro" id="IPR011250">
    <property type="entry name" value="OMP/PagP_B-barrel"/>
</dbReference>
<evidence type="ECO:0000259" key="2">
    <source>
        <dbReference type="Pfam" id="PF13505"/>
    </source>
</evidence>
<organism evidence="3 4">
    <name type="scientific">Pontibacter aquaedesilientis</name>
    <dbReference type="NCBI Taxonomy" id="2766980"/>
    <lineage>
        <taxon>Bacteria</taxon>
        <taxon>Pseudomonadati</taxon>
        <taxon>Bacteroidota</taxon>
        <taxon>Cytophagia</taxon>
        <taxon>Cytophagales</taxon>
        <taxon>Hymenobacteraceae</taxon>
        <taxon>Pontibacter</taxon>
    </lineage>
</organism>
<evidence type="ECO:0000313" key="4">
    <source>
        <dbReference type="Proteomes" id="UP000625551"/>
    </source>
</evidence>
<reference evidence="3 4" key="1">
    <citation type="submission" date="2020-09" db="EMBL/GenBank/DDBJ databases">
        <title>Genome sequencing and assembly of Pontibacter sp.</title>
        <authorList>
            <person name="Chhetri G."/>
        </authorList>
    </citation>
    <scope>NUCLEOTIDE SEQUENCE [LARGE SCALE GENOMIC DNA]</scope>
    <source>
        <strain evidence="3 4">JH31</strain>
    </source>
</reference>
<feature type="domain" description="Outer membrane protein beta-barrel" evidence="2">
    <location>
        <begin position="46"/>
        <end position="209"/>
    </location>
</feature>
<comment type="caution">
    <text evidence="3">The sequence shown here is derived from an EMBL/GenBank/DDBJ whole genome shotgun (WGS) entry which is preliminary data.</text>
</comment>
<dbReference type="Proteomes" id="UP000625551">
    <property type="component" value="Unassembled WGS sequence"/>
</dbReference>
<evidence type="ECO:0000256" key="1">
    <source>
        <dbReference type="ARBA" id="ARBA00022729"/>
    </source>
</evidence>
<proteinExistence type="predicted"/>
<name>A0ABR7XB97_9BACT</name>
<dbReference type="Pfam" id="PF13505">
    <property type="entry name" value="OMP_b-brl"/>
    <property type="match status" value="1"/>
</dbReference>
<dbReference type="Gene3D" id="2.40.160.20">
    <property type="match status" value="1"/>
</dbReference>
<evidence type="ECO:0000313" key="3">
    <source>
        <dbReference type="EMBL" id="MBD1395582.1"/>
    </source>
</evidence>
<dbReference type="SUPFAM" id="SSF56925">
    <property type="entry name" value="OMPA-like"/>
    <property type="match status" value="1"/>
</dbReference>
<dbReference type="InterPro" id="IPR027385">
    <property type="entry name" value="Beta-barrel_OMP"/>
</dbReference>
<accession>A0ABR7XB97</accession>